<reference evidence="1" key="2">
    <citation type="submission" date="2020-03" db="EMBL/GenBank/DDBJ databases">
        <title>The second near-complete assembly of the hexaploid bread wheat (Triticum aestivum) genome.</title>
        <authorList>
            <person name="Zimin A.V."/>
            <person name="Puiu D."/>
            <person name="Shumante A."/>
            <person name="Alonge M."/>
            <person name="Salzberg S.L."/>
        </authorList>
    </citation>
    <scope>NUCLEOTIDE SEQUENCE</scope>
    <source>
        <tissue evidence="1">Leaf</tissue>
    </source>
</reference>
<dbReference type="EMBL" id="CM022212">
    <property type="protein sequence ID" value="KAF6987864.1"/>
    <property type="molecule type" value="Genomic_DNA"/>
</dbReference>
<gene>
    <name evidence="1" type="ORF">CFC21_005467</name>
</gene>
<protein>
    <submittedName>
        <fullName evidence="1">Uncharacterized protein</fullName>
    </submittedName>
</protein>
<reference evidence="1" key="1">
    <citation type="journal article" date="2017" name="Gigascience">
        <title>The first near-complete assembly of the hexaploid bread wheat genome, Triticum aestivum.</title>
        <authorList>
            <person name="Zimin A.V."/>
            <person name="Puiu D."/>
            <person name="Hall R."/>
            <person name="Kingan S."/>
            <person name="Clavijo B.J."/>
            <person name="Salzberg S.L."/>
        </authorList>
    </citation>
    <scope>NUCLEOTIDE SEQUENCE</scope>
    <source>
        <tissue evidence="1">Leaf</tissue>
    </source>
</reference>
<comment type="caution">
    <text evidence="1">The sequence shown here is derived from an EMBL/GenBank/DDBJ whole genome shotgun (WGS) entry which is preliminary data.</text>
</comment>
<organism evidence="1">
    <name type="scientific">Triticum aestivum</name>
    <name type="common">Wheat</name>
    <dbReference type="NCBI Taxonomy" id="4565"/>
    <lineage>
        <taxon>Eukaryota</taxon>
        <taxon>Viridiplantae</taxon>
        <taxon>Streptophyta</taxon>
        <taxon>Embryophyta</taxon>
        <taxon>Tracheophyta</taxon>
        <taxon>Spermatophyta</taxon>
        <taxon>Magnoliopsida</taxon>
        <taxon>Liliopsida</taxon>
        <taxon>Poales</taxon>
        <taxon>Poaceae</taxon>
        <taxon>BOP clade</taxon>
        <taxon>Pooideae</taxon>
        <taxon>Triticodae</taxon>
        <taxon>Triticeae</taxon>
        <taxon>Triticinae</taxon>
        <taxon>Triticum</taxon>
    </lineage>
</organism>
<accession>A0A9R1D9R4</accession>
<feature type="non-terminal residue" evidence="1">
    <location>
        <position position="27"/>
    </location>
</feature>
<dbReference type="AlphaFoldDB" id="A0A9R1D9R4"/>
<evidence type="ECO:0000313" key="1">
    <source>
        <dbReference type="EMBL" id="KAF6987864.1"/>
    </source>
</evidence>
<name>A0A9R1D9R4_WHEAT</name>
<feature type="non-terminal residue" evidence="1">
    <location>
        <position position="1"/>
    </location>
</feature>
<proteinExistence type="predicted"/>
<sequence length="27" mass="3027">WARDERGQGCRARVPLPRHAGARLLQG</sequence>
<dbReference type="Proteomes" id="UP000815260">
    <property type="component" value="Chromosome 1B"/>
</dbReference>